<accession>A0ACC0A385</accession>
<proteinExistence type="predicted"/>
<comment type="caution">
    <text evidence="1">The sequence shown here is derived from an EMBL/GenBank/DDBJ whole genome shotgun (WGS) entry which is preliminary data.</text>
</comment>
<protein>
    <submittedName>
        <fullName evidence="1">Uncharacterized protein</fullName>
    </submittedName>
</protein>
<dbReference type="EMBL" id="CM044707">
    <property type="protein sequence ID" value="KAI5655360.1"/>
    <property type="molecule type" value="Genomic_DNA"/>
</dbReference>
<name>A0ACC0A385_CATRO</name>
<evidence type="ECO:0000313" key="2">
    <source>
        <dbReference type="Proteomes" id="UP001060085"/>
    </source>
</evidence>
<gene>
    <name evidence="1" type="ORF">M9H77_32547</name>
</gene>
<organism evidence="1 2">
    <name type="scientific">Catharanthus roseus</name>
    <name type="common">Madagascar periwinkle</name>
    <name type="synonym">Vinca rosea</name>
    <dbReference type="NCBI Taxonomy" id="4058"/>
    <lineage>
        <taxon>Eukaryota</taxon>
        <taxon>Viridiplantae</taxon>
        <taxon>Streptophyta</taxon>
        <taxon>Embryophyta</taxon>
        <taxon>Tracheophyta</taxon>
        <taxon>Spermatophyta</taxon>
        <taxon>Magnoliopsida</taxon>
        <taxon>eudicotyledons</taxon>
        <taxon>Gunneridae</taxon>
        <taxon>Pentapetalae</taxon>
        <taxon>asterids</taxon>
        <taxon>lamiids</taxon>
        <taxon>Gentianales</taxon>
        <taxon>Apocynaceae</taxon>
        <taxon>Rauvolfioideae</taxon>
        <taxon>Vinceae</taxon>
        <taxon>Catharanthinae</taxon>
        <taxon>Catharanthus</taxon>
    </lineage>
</organism>
<sequence>MTGMMMKNIWFNWKSWWRPLNNKYNYLVLKLGVSILLVGLGFRFIFSRSNGFSLDSNVPFQDIAAGSAVNLSWTNSAAPLVNLSLPENKSTPSKGKCDLLIGDWIHNPKGPLYTNESCKWIEGHQNCMKNGRPDTGYLYWRWKPRDCELPQLNPERFLELMRNKAWALIGDSITRNHIQSLICILSKVEEAVQIYHDKDYRSRKWLFPSYNFTMSVIWSPFLAQADIFEDYNGVSTSEIELQLDKLDTNWTEQYKNLDYIMFSSGKWYVKTAIYYENSTILGCHYCPKRNLTELGFDFAYRKVLKNFFKYITESNHKGVVFYRTSTPDHFEFGEWFSGGTCNRTEPIKENEFPLNELIKILRRIELEEFRYASSRASEKGVNLKLFDVTSLSLLRPDGHPGPYRYFQPFAEDKNAKIISDCLHWCLPGPIDSWNDLLMEMVVNTTT</sequence>
<dbReference type="Proteomes" id="UP001060085">
    <property type="component" value="Linkage Group LG07"/>
</dbReference>
<evidence type="ECO:0000313" key="1">
    <source>
        <dbReference type="EMBL" id="KAI5655360.1"/>
    </source>
</evidence>
<keyword evidence="2" id="KW-1185">Reference proteome</keyword>
<reference evidence="2" key="1">
    <citation type="journal article" date="2023" name="Nat. Plants">
        <title>Single-cell RNA sequencing provides a high-resolution roadmap for understanding the multicellular compartmentation of specialized metabolism.</title>
        <authorList>
            <person name="Sun S."/>
            <person name="Shen X."/>
            <person name="Li Y."/>
            <person name="Li Y."/>
            <person name="Wang S."/>
            <person name="Li R."/>
            <person name="Zhang H."/>
            <person name="Shen G."/>
            <person name="Guo B."/>
            <person name="Wei J."/>
            <person name="Xu J."/>
            <person name="St-Pierre B."/>
            <person name="Chen S."/>
            <person name="Sun C."/>
        </authorList>
    </citation>
    <scope>NUCLEOTIDE SEQUENCE [LARGE SCALE GENOMIC DNA]</scope>
</reference>